<reference evidence="1 2" key="1">
    <citation type="submission" date="2019-08" db="EMBL/GenBank/DDBJ databases">
        <title>In-depth cultivation of the pig gut microbiome towards novel bacterial diversity and tailored functional studies.</title>
        <authorList>
            <person name="Wylensek D."/>
            <person name="Hitch T.C.A."/>
            <person name="Clavel T."/>
        </authorList>
    </citation>
    <scope>NUCLEOTIDE SEQUENCE [LARGE SCALE GENOMIC DNA]</scope>
    <source>
        <strain evidence="1 2">WCA-389-WT-23B</strain>
    </source>
</reference>
<dbReference type="GeneID" id="86055299"/>
<accession>A0A6N7WIZ1</accession>
<organism evidence="1 2">
    <name type="scientific">Eisenbergiella porci</name>
    <dbReference type="NCBI Taxonomy" id="2652274"/>
    <lineage>
        <taxon>Bacteria</taxon>
        <taxon>Bacillati</taxon>
        <taxon>Bacillota</taxon>
        <taxon>Clostridia</taxon>
        <taxon>Lachnospirales</taxon>
        <taxon>Lachnospiraceae</taxon>
        <taxon>Eisenbergiella</taxon>
    </lineage>
</organism>
<proteinExistence type="predicted"/>
<evidence type="ECO:0000313" key="1">
    <source>
        <dbReference type="EMBL" id="MSS90457.1"/>
    </source>
</evidence>
<dbReference type="EMBL" id="VUMI01000038">
    <property type="protein sequence ID" value="MSS90457.1"/>
    <property type="molecule type" value="Genomic_DNA"/>
</dbReference>
<dbReference type="AlphaFoldDB" id="A0A6N7WIZ1"/>
<dbReference type="Proteomes" id="UP000436047">
    <property type="component" value="Unassembled WGS sequence"/>
</dbReference>
<dbReference type="RefSeq" id="WP_154466945.1">
    <property type="nucleotide sequence ID" value="NZ_VUMI01000038.1"/>
</dbReference>
<gene>
    <name evidence="1" type="ORF">FYJ45_19885</name>
</gene>
<keyword evidence="2" id="KW-1185">Reference proteome</keyword>
<name>A0A6N7WIZ1_9FIRM</name>
<sequence>MEYTEHRNLSADDVRSLCISKEWYTRGDCQAYSNLLNSIYDMEDAGTNFKADKLAEIAKDIKDHSETDYTIEAIMWELNRISNVSFSIAEH</sequence>
<protein>
    <submittedName>
        <fullName evidence="1">Uncharacterized protein</fullName>
    </submittedName>
</protein>
<evidence type="ECO:0000313" key="2">
    <source>
        <dbReference type="Proteomes" id="UP000436047"/>
    </source>
</evidence>
<comment type="caution">
    <text evidence="1">The sequence shown here is derived from an EMBL/GenBank/DDBJ whole genome shotgun (WGS) entry which is preliminary data.</text>
</comment>